<dbReference type="GO" id="GO:0016301">
    <property type="term" value="F:kinase activity"/>
    <property type="evidence" value="ECO:0007669"/>
    <property type="project" value="UniProtKB-KW"/>
</dbReference>
<evidence type="ECO:0000313" key="2">
    <source>
        <dbReference type="EMBL" id="RZS32819.1"/>
    </source>
</evidence>
<name>A0A4V2ERR0_9PSEU</name>
<reference evidence="2 3" key="1">
    <citation type="submission" date="2019-02" db="EMBL/GenBank/DDBJ databases">
        <title>Genomic Encyclopedia of Type Strains, Phase IV (KMG-IV): sequencing the most valuable type-strain genomes for metagenomic binning, comparative biology and taxonomic classification.</title>
        <authorList>
            <person name="Goeker M."/>
        </authorList>
    </citation>
    <scope>NUCLEOTIDE SEQUENCE [LARGE SCALE GENOMIC DNA]</scope>
    <source>
        <strain evidence="2 3">DSM 101727</strain>
    </source>
</reference>
<proteinExistence type="predicted"/>
<keyword evidence="2" id="KW-0418">Kinase</keyword>
<feature type="domain" description="Histidine kinase/HSP90-like ATPase" evidence="1">
    <location>
        <begin position="24"/>
        <end position="119"/>
    </location>
</feature>
<dbReference type="EMBL" id="SGWQ01000011">
    <property type="protein sequence ID" value="RZS32819.1"/>
    <property type="molecule type" value="Genomic_DNA"/>
</dbReference>
<comment type="caution">
    <text evidence="2">The sequence shown here is derived from an EMBL/GenBank/DDBJ whole genome shotgun (WGS) entry which is preliminary data.</text>
</comment>
<dbReference type="Proteomes" id="UP000294257">
    <property type="component" value="Unassembled WGS sequence"/>
</dbReference>
<dbReference type="AlphaFoldDB" id="A0A4V2ERR0"/>
<dbReference type="Gene3D" id="3.30.565.10">
    <property type="entry name" value="Histidine kinase-like ATPase, C-terminal domain"/>
    <property type="match status" value="1"/>
</dbReference>
<evidence type="ECO:0000313" key="3">
    <source>
        <dbReference type="Proteomes" id="UP000294257"/>
    </source>
</evidence>
<keyword evidence="3" id="KW-1185">Reference proteome</keyword>
<evidence type="ECO:0000259" key="1">
    <source>
        <dbReference type="Pfam" id="PF13581"/>
    </source>
</evidence>
<keyword evidence="2" id="KW-0808">Transferase</keyword>
<dbReference type="RefSeq" id="WP_242613702.1">
    <property type="nucleotide sequence ID" value="NZ_SGWQ01000011.1"/>
</dbReference>
<sequence>MGDPESTLTEEAELVDQVELRLGAQLEHLSVVRAVAAHIAMGADFDIDAIADLKLAVDEVCTDLIVRAVPGSAMDCVFRLSPDRIEACVRVTSHNDDLPKRDSFGWTVLTTLTDSVSTRLESVDGHYVIQVDIAKNRTATT</sequence>
<dbReference type="Pfam" id="PF13581">
    <property type="entry name" value="HATPase_c_2"/>
    <property type="match status" value="1"/>
</dbReference>
<accession>A0A4V2ERR0</accession>
<dbReference type="InterPro" id="IPR036890">
    <property type="entry name" value="HATPase_C_sf"/>
</dbReference>
<protein>
    <submittedName>
        <fullName evidence="2">Serine/threonine-protein kinase RsbW</fullName>
    </submittedName>
</protein>
<organism evidence="2 3">
    <name type="scientific">Herbihabitans rhizosphaerae</name>
    <dbReference type="NCBI Taxonomy" id="1872711"/>
    <lineage>
        <taxon>Bacteria</taxon>
        <taxon>Bacillati</taxon>
        <taxon>Actinomycetota</taxon>
        <taxon>Actinomycetes</taxon>
        <taxon>Pseudonocardiales</taxon>
        <taxon>Pseudonocardiaceae</taxon>
        <taxon>Herbihabitans</taxon>
    </lineage>
</organism>
<gene>
    <name evidence="2" type="ORF">EV193_111204</name>
</gene>
<dbReference type="InterPro" id="IPR003594">
    <property type="entry name" value="HATPase_dom"/>
</dbReference>